<reference evidence="3 4" key="1">
    <citation type="submission" date="2018-07" db="EMBL/GenBank/DDBJ databases">
        <title>Halomonas montanilacus sp. nov., isolated from Lake Pengyan on Tibetan Plateau.</title>
        <authorList>
            <person name="Lu H."/>
            <person name="Xing P."/>
            <person name="Wu Q."/>
        </authorList>
    </citation>
    <scope>NUCLEOTIDE SEQUENCE [LARGE SCALE GENOMIC DNA]</scope>
    <source>
        <strain evidence="3 4">PYC7W</strain>
    </source>
</reference>
<feature type="domain" description="DUF7168" evidence="2">
    <location>
        <begin position="56"/>
        <end position="187"/>
    </location>
</feature>
<evidence type="ECO:0000313" key="4">
    <source>
        <dbReference type="Proteomes" id="UP000252405"/>
    </source>
</evidence>
<dbReference type="EMBL" id="QPII01000019">
    <property type="protein sequence ID" value="RCV86890.1"/>
    <property type="molecule type" value="Genomic_DNA"/>
</dbReference>
<dbReference type="PIRSF" id="PIRSF028111">
    <property type="entry name" value="UCP028111"/>
    <property type="match status" value="1"/>
</dbReference>
<organism evidence="3 4">
    <name type="scientific">Billgrantia montanilacus</name>
    <dbReference type="NCBI Taxonomy" id="2282305"/>
    <lineage>
        <taxon>Bacteria</taxon>
        <taxon>Pseudomonadati</taxon>
        <taxon>Pseudomonadota</taxon>
        <taxon>Gammaproteobacteria</taxon>
        <taxon>Oceanospirillales</taxon>
        <taxon>Halomonadaceae</taxon>
        <taxon>Billgrantia</taxon>
    </lineage>
</organism>
<dbReference type="InterPro" id="IPR055592">
    <property type="entry name" value="DUF7168"/>
</dbReference>
<dbReference type="Pfam" id="PF10979">
    <property type="entry name" value="DUF2786"/>
    <property type="match status" value="1"/>
</dbReference>
<evidence type="ECO:0000259" key="1">
    <source>
        <dbReference type="Pfam" id="PF10979"/>
    </source>
</evidence>
<protein>
    <submittedName>
        <fullName evidence="3">DUF2786 domain-containing protein</fullName>
    </submittedName>
</protein>
<proteinExistence type="predicted"/>
<evidence type="ECO:0000313" key="3">
    <source>
        <dbReference type="EMBL" id="RCV86890.1"/>
    </source>
</evidence>
<gene>
    <name evidence="3" type="ORF">DU505_18845</name>
</gene>
<dbReference type="OrthoDB" id="7275531at2"/>
<evidence type="ECO:0000259" key="2">
    <source>
        <dbReference type="Pfam" id="PF23771"/>
    </source>
</evidence>
<dbReference type="InterPro" id="IPR016868">
    <property type="entry name" value="Phage_B3_Orf5"/>
</dbReference>
<keyword evidence="4" id="KW-1185">Reference proteome</keyword>
<feature type="domain" description="DUF2786" evidence="1">
    <location>
        <begin position="5"/>
        <end position="43"/>
    </location>
</feature>
<comment type="caution">
    <text evidence="3">The sequence shown here is derived from an EMBL/GenBank/DDBJ whole genome shotgun (WGS) entry which is preliminary data.</text>
</comment>
<sequence>MIPDRVMRKIQRCLALSKSDNGNEAGIALRQAQVLMAEHGVSQEALAIADFDVASVDTRAGRTPPRYLESLAQLVNAAFGTTTVYSWRGVKGVIEFLGPRDAVLIAGYSFEVLQRQLIRDRRNFLCTQSPRLKRMTKIRRGDAFAEAWVVGVRKLVRPMAMTDEMKTLHRTYRERRFGALDMLTTRERQPLRRHDHVAVEAGYEAGSSAQLSAGVTRTQREGLTHG</sequence>
<dbReference type="RefSeq" id="WP_114480515.1">
    <property type="nucleotide sequence ID" value="NZ_QPII01000019.1"/>
</dbReference>
<dbReference type="Pfam" id="PF23771">
    <property type="entry name" value="DUF7168"/>
    <property type="match status" value="1"/>
</dbReference>
<dbReference type="Proteomes" id="UP000252405">
    <property type="component" value="Unassembled WGS sequence"/>
</dbReference>
<dbReference type="InterPro" id="IPR024498">
    <property type="entry name" value="DUF2786"/>
</dbReference>
<dbReference type="AlphaFoldDB" id="A0A368TQL1"/>
<accession>A0A368TQL1</accession>
<name>A0A368TQL1_9GAMM</name>